<protein>
    <submittedName>
        <fullName evidence="1">Uncharacterized protein</fullName>
    </submittedName>
</protein>
<dbReference type="EMBL" id="JAOA01000019">
    <property type="protein sequence ID" value="EUA06023.1"/>
    <property type="molecule type" value="Genomic_DNA"/>
</dbReference>
<accession>X7YHM4</accession>
<dbReference type="PATRIC" id="fig|1299326.3.peg.6308"/>
<evidence type="ECO:0000313" key="1">
    <source>
        <dbReference type="EMBL" id="EUA06023.1"/>
    </source>
</evidence>
<evidence type="ECO:0000313" key="2">
    <source>
        <dbReference type="Proteomes" id="UP000020561"/>
    </source>
</evidence>
<sequence length="52" mass="5669">MTPLGGGELTGMDTFRYSRATIFESFAKAQVVGQDVIGRYMTSGRPVLVRAE</sequence>
<organism evidence="1 2">
    <name type="scientific">Mycobacterium kansasii 662</name>
    <dbReference type="NCBI Taxonomy" id="1299326"/>
    <lineage>
        <taxon>Bacteria</taxon>
        <taxon>Bacillati</taxon>
        <taxon>Actinomycetota</taxon>
        <taxon>Actinomycetes</taxon>
        <taxon>Mycobacteriales</taxon>
        <taxon>Mycobacteriaceae</taxon>
        <taxon>Mycobacterium</taxon>
    </lineage>
</organism>
<proteinExistence type="predicted"/>
<name>X7YHM4_MYCKA</name>
<dbReference type="AlphaFoldDB" id="X7YHM4"/>
<reference evidence="1 2" key="1">
    <citation type="submission" date="2013-12" db="EMBL/GenBank/DDBJ databases">
        <authorList>
            <person name="Brown-Elliot B."/>
            <person name="Wallace R."/>
            <person name="Lenaerts A."/>
            <person name="Ordway D."/>
            <person name="DeGroote M.A."/>
            <person name="Parker T."/>
            <person name="Sizemore C."/>
            <person name="Tallon L.J."/>
            <person name="Sadzewicz L.K."/>
            <person name="Sengamalay N."/>
            <person name="Fraser C.M."/>
            <person name="Hine E."/>
            <person name="Shefchek K.A."/>
            <person name="Das S.P."/>
            <person name="Tettelin H."/>
        </authorList>
    </citation>
    <scope>NUCLEOTIDE SEQUENCE [LARGE SCALE GENOMIC DNA]</scope>
    <source>
        <strain evidence="1 2">662</strain>
    </source>
</reference>
<gene>
    <name evidence="1" type="ORF">I545_6560</name>
</gene>
<comment type="caution">
    <text evidence="1">The sequence shown here is derived from an EMBL/GenBank/DDBJ whole genome shotgun (WGS) entry which is preliminary data.</text>
</comment>
<dbReference type="Proteomes" id="UP000020561">
    <property type="component" value="Unassembled WGS sequence"/>
</dbReference>